<keyword evidence="1" id="KW-1133">Transmembrane helix</keyword>
<gene>
    <name evidence="2" type="ORF">NCWK1_0560</name>
</gene>
<keyword evidence="1" id="KW-0812">Transmembrane</keyword>
<dbReference type="AlphaFoldDB" id="A0A2H6LC97"/>
<organism evidence="2 3">
    <name type="scientific">Nostoc cycadae WK-1</name>
    <dbReference type="NCBI Taxonomy" id="1861711"/>
    <lineage>
        <taxon>Bacteria</taxon>
        <taxon>Bacillati</taxon>
        <taxon>Cyanobacteriota</taxon>
        <taxon>Cyanophyceae</taxon>
        <taxon>Nostocales</taxon>
        <taxon>Nostocaceae</taxon>
        <taxon>Nostoc</taxon>
    </lineage>
</organism>
<sequence length="431" mass="48307">MSNQEYPISFTRKLMQLTQNTAVSTVSLGLAGCLLLPVVGLQNKSLGKLLSSAVGVGVVAVGYRSYLDNRKLTALSEDLGIVERKQNISWYNSLLSRKQQLTITQSTPVDSQVISDVVNYWQQQDKHLLIVGGTGAGKSTFIQAFASVLGVGWHYKVYDTDCTIDDWAYLRSLPSCQMYESFSAIGEQMQEDLEVIESRTVERKQAGNKWTTDNTIIVAEELPILVDELEDAGLWLTRHAKRGRRVKRFVAAIAQNDTVKNLGLEGDSKLRDNCFVRVYLGKSAIERAEQLKNQVLVNWLKAGGKQVCLVDDRPALRPTSVHSQFTPTSQFTLSSPVKTAESFTESQCSDVHERSEDYQNQQKTQENSISELLNEQPLTNVELTQPALESLRRLYADGWSVAQILEQKLGQKRGGSWQRKKDWLEALLKSD</sequence>
<dbReference type="Gene3D" id="3.40.50.300">
    <property type="entry name" value="P-loop containing nucleotide triphosphate hydrolases"/>
    <property type="match status" value="1"/>
</dbReference>
<evidence type="ECO:0000313" key="2">
    <source>
        <dbReference type="EMBL" id="GBE90840.1"/>
    </source>
</evidence>
<proteinExistence type="predicted"/>
<dbReference type="EMBL" id="BDGE01000010">
    <property type="protein sequence ID" value="GBE90840.1"/>
    <property type="molecule type" value="Genomic_DNA"/>
</dbReference>
<reference evidence="3" key="1">
    <citation type="journal article" date="2018" name="Genome Announc.">
        <title>Draft Genome Sequence of the Nitrogen-Fixing and Hormogonia-Inducing Cyanobacterium Nostoc cycadae Strain WK-1, Isolated from the Coralloid Roots of Cycas revoluta.</title>
        <authorList>
            <person name="Kanesaki Y."/>
            <person name="Hirose M."/>
            <person name="Hirose Y."/>
            <person name="Fujisawa T."/>
            <person name="Nakamura Y."/>
            <person name="Watanabe S."/>
            <person name="Matsunaga S."/>
            <person name="Uchida H."/>
            <person name="Murakami A."/>
        </authorList>
    </citation>
    <scope>NUCLEOTIDE SEQUENCE [LARGE SCALE GENOMIC DNA]</scope>
    <source>
        <strain evidence="3">WK-1</strain>
    </source>
</reference>
<dbReference type="InterPro" id="IPR027417">
    <property type="entry name" value="P-loop_NTPase"/>
</dbReference>
<evidence type="ECO:0000256" key="1">
    <source>
        <dbReference type="SAM" id="Phobius"/>
    </source>
</evidence>
<comment type="caution">
    <text evidence="2">The sequence shown here is derived from an EMBL/GenBank/DDBJ whole genome shotgun (WGS) entry which is preliminary data.</text>
</comment>
<dbReference type="RefSeq" id="WP_146033933.1">
    <property type="nucleotide sequence ID" value="NZ_DF978422.1"/>
</dbReference>
<accession>A0A2H6LC97</accession>
<feature type="transmembrane region" description="Helical" evidence="1">
    <location>
        <begin position="21"/>
        <end position="39"/>
    </location>
</feature>
<dbReference type="SUPFAM" id="SSF52540">
    <property type="entry name" value="P-loop containing nucleoside triphosphate hydrolases"/>
    <property type="match status" value="1"/>
</dbReference>
<protein>
    <submittedName>
        <fullName evidence="2">Uncharacterized protein</fullName>
    </submittedName>
</protein>
<dbReference type="Proteomes" id="UP000236527">
    <property type="component" value="Unassembled WGS sequence"/>
</dbReference>
<name>A0A2H6LC97_9NOSO</name>
<evidence type="ECO:0000313" key="3">
    <source>
        <dbReference type="Proteomes" id="UP000236527"/>
    </source>
</evidence>
<keyword evidence="1" id="KW-0472">Membrane</keyword>
<keyword evidence="3" id="KW-1185">Reference proteome</keyword>